<feature type="compositionally biased region" description="Basic and acidic residues" evidence="1">
    <location>
        <begin position="24"/>
        <end position="33"/>
    </location>
</feature>
<gene>
    <name evidence="2" type="ORF">ENSA7_56100</name>
</gene>
<dbReference type="Proteomes" id="UP000238823">
    <property type="component" value="Unassembled WGS sequence"/>
</dbReference>
<evidence type="ECO:0000313" key="2">
    <source>
        <dbReference type="EMBL" id="PRQ02037.1"/>
    </source>
</evidence>
<evidence type="ECO:0000256" key="1">
    <source>
        <dbReference type="SAM" id="MobiDB-lite"/>
    </source>
</evidence>
<evidence type="ECO:0000313" key="3">
    <source>
        <dbReference type="Proteomes" id="UP000238823"/>
    </source>
</evidence>
<comment type="caution">
    <text evidence="2">The sequence shown here is derived from an EMBL/GenBank/DDBJ whole genome shotgun (WGS) entry which is preliminary data.</text>
</comment>
<protein>
    <submittedName>
        <fullName evidence="2">Uncharacterized protein</fullName>
    </submittedName>
</protein>
<sequence length="120" mass="13632">MSKYTPDLTCSEFDELSGELKRRLREDWYDRRPPRPPRPDSSTSGPFAGLPDIDSKEVVRANSIFREVLGVRFNPKFIRKGGYRSFAHFFNHSCKMLRGACLPNPPTAAMSSVSESARVH</sequence>
<reference evidence="2 3" key="1">
    <citation type="submission" date="2018-03" db="EMBL/GenBank/DDBJ databases">
        <title>Draft Genome Sequences of the Obligatory Marine Myxobacteria Enhygromyxa salina SWB007.</title>
        <authorList>
            <person name="Poehlein A."/>
            <person name="Moghaddam J.A."/>
            <person name="Harms H."/>
            <person name="Alanjari M."/>
            <person name="Koenig G.M."/>
            <person name="Daniel R."/>
            <person name="Schaeberle T.F."/>
        </authorList>
    </citation>
    <scope>NUCLEOTIDE SEQUENCE [LARGE SCALE GENOMIC DNA]</scope>
    <source>
        <strain evidence="2 3">SWB007</strain>
    </source>
</reference>
<dbReference type="AlphaFoldDB" id="A0A2S9YAA8"/>
<proteinExistence type="predicted"/>
<dbReference type="EMBL" id="PVNL01000114">
    <property type="protein sequence ID" value="PRQ02037.1"/>
    <property type="molecule type" value="Genomic_DNA"/>
</dbReference>
<organism evidence="2 3">
    <name type="scientific">Enhygromyxa salina</name>
    <dbReference type="NCBI Taxonomy" id="215803"/>
    <lineage>
        <taxon>Bacteria</taxon>
        <taxon>Pseudomonadati</taxon>
        <taxon>Myxococcota</taxon>
        <taxon>Polyangia</taxon>
        <taxon>Nannocystales</taxon>
        <taxon>Nannocystaceae</taxon>
        <taxon>Enhygromyxa</taxon>
    </lineage>
</organism>
<feature type="region of interest" description="Disordered" evidence="1">
    <location>
        <begin position="24"/>
        <end position="52"/>
    </location>
</feature>
<name>A0A2S9YAA8_9BACT</name>
<accession>A0A2S9YAA8</accession>